<dbReference type="AlphaFoldDB" id="A0A6M1KN00"/>
<name>A0A6M1KN00_9ACTN</name>
<sequence>MRVLVVGGSGFLGREVCRLAVRGGWVVVGTCHSGEVGVPGVEVRRLDVTERAAVVDLVAAVRPDAVVATPYRYGDWAVTADGAAHVAYAAARVGARLVHISSDALHAGRPEAYADDDPPTPIFPYGAAKAAAETAVRAVDPGAVLVRTSLILGEGSKQIQLCRDALAGRATLFTDELRCPVDVGDLAAAVLELVDSDVAGPLNVAGPDAVSRAELGLLVARREGIDPAGLKTTTGAAAGVVRPTEVRLDSTRAVGLLRTRLRGVSELLAAGR</sequence>
<proteinExistence type="predicted"/>
<gene>
    <name evidence="2" type="ORF">ENC19_00525</name>
</gene>
<dbReference type="InterPro" id="IPR036291">
    <property type="entry name" value="NAD(P)-bd_dom_sf"/>
</dbReference>
<dbReference type="Proteomes" id="UP000478148">
    <property type="component" value="Unassembled WGS sequence"/>
</dbReference>
<comment type="caution">
    <text evidence="2">The sequence shown here is derived from an EMBL/GenBank/DDBJ whole genome shotgun (WGS) entry which is preliminary data.</text>
</comment>
<protein>
    <submittedName>
        <fullName evidence="2">Sugar nucleotide-binding protein</fullName>
    </submittedName>
</protein>
<dbReference type="EMBL" id="SAIY01000001">
    <property type="protein sequence ID" value="NGM11268.1"/>
    <property type="molecule type" value="Genomic_DNA"/>
</dbReference>
<evidence type="ECO:0000313" key="3">
    <source>
        <dbReference type="Proteomes" id="UP000478148"/>
    </source>
</evidence>
<evidence type="ECO:0000259" key="1">
    <source>
        <dbReference type="Pfam" id="PF04321"/>
    </source>
</evidence>
<evidence type="ECO:0000313" key="2">
    <source>
        <dbReference type="EMBL" id="NGM11268.1"/>
    </source>
</evidence>
<feature type="domain" description="RmlD-like substrate binding" evidence="1">
    <location>
        <begin position="1"/>
        <end position="258"/>
    </location>
</feature>
<keyword evidence="3" id="KW-1185">Reference proteome</keyword>
<dbReference type="Gene3D" id="3.40.50.720">
    <property type="entry name" value="NAD(P)-binding Rossmann-like Domain"/>
    <property type="match status" value="1"/>
</dbReference>
<dbReference type="RefSeq" id="WP_164445928.1">
    <property type="nucleotide sequence ID" value="NZ_SAIY01000001.1"/>
</dbReference>
<dbReference type="PANTHER" id="PTHR43242:SF1">
    <property type="entry name" value="NAD(P)-BINDING ROSSMANN-FOLD SUPERFAMILY PROTEIN"/>
    <property type="match status" value="1"/>
</dbReference>
<dbReference type="PANTHER" id="PTHR43242">
    <property type="entry name" value="NAD(P)-BINDING ROSSMANN-FOLD SUPERFAMILY PROTEIN"/>
    <property type="match status" value="1"/>
</dbReference>
<reference evidence="2 3" key="1">
    <citation type="submission" date="2020-02" db="EMBL/GenBank/DDBJ databases">
        <title>Draft Genome Sequence of Verrucosispora sp. Strain CWR15, Isolated from Gulf of Mexico Sponge.</title>
        <authorList>
            <person name="Kennedy S.J."/>
            <person name="Cella E."/>
            <person name="Azarian T."/>
            <person name="Baker B.J."/>
            <person name="Shaw L.N."/>
        </authorList>
    </citation>
    <scope>NUCLEOTIDE SEQUENCE [LARGE SCALE GENOMIC DNA]</scope>
    <source>
        <strain evidence="2 3">CWR15</strain>
    </source>
</reference>
<dbReference type="SUPFAM" id="SSF51735">
    <property type="entry name" value="NAD(P)-binding Rossmann-fold domains"/>
    <property type="match status" value="1"/>
</dbReference>
<dbReference type="InterPro" id="IPR029903">
    <property type="entry name" value="RmlD-like-bd"/>
</dbReference>
<accession>A0A6M1KN00</accession>
<organism evidence="2 3">
    <name type="scientific">Verrucosispora sioxanthis</name>
    <dbReference type="NCBI Taxonomy" id="2499994"/>
    <lineage>
        <taxon>Bacteria</taxon>
        <taxon>Bacillati</taxon>
        <taxon>Actinomycetota</taxon>
        <taxon>Actinomycetes</taxon>
        <taxon>Micromonosporales</taxon>
        <taxon>Micromonosporaceae</taxon>
        <taxon>Micromonospora</taxon>
    </lineage>
</organism>
<dbReference type="Pfam" id="PF04321">
    <property type="entry name" value="RmlD_sub_bind"/>
    <property type="match status" value="1"/>
</dbReference>